<feature type="compositionally biased region" description="Polar residues" evidence="8">
    <location>
        <begin position="1131"/>
        <end position="1141"/>
    </location>
</feature>
<feature type="region of interest" description="Disordered" evidence="8">
    <location>
        <begin position="861"/>
        <end position="902"/>
    </location>
</feature>
<evidence type="ECO:0000256" key="7">
    <source>
        <dbReference type="SAM" id="Coils"/>
    </source>
</evidence>
<protein>
    <recommendedName>
        <fullName evidence="9">UvrD-like helicase ATP-binding domain-containing protein</fullName>
    </recommendedName>
</protein>
<evidence type="ECO:0000256" key="6">
    <source>
        <dbReference type="PROSITE-ProRule" id="PRU00560"/>
    </source>
</evidence>
<feature type="region of interest" description="Disordered" evidence="8">
    <location>
        <begin position="80"/>
        <end position="176"/>
    </location>
</feature>
<dbReference type="Gene3D" id="3.40.50.300">
    <property type="entry name" value="P-loop containing nucleotide triphosphate hydrolases"/>
    <property type="match status" value="2"/>
</dbReference>
<organism evidence="10 11">
    <name type="scientific">Ridgeia piscesae</name>
    <name type="common">Tubeworm</name>
    <dbReference type="NCBI Taxonomy" id="27915"/>
    <lineage>
        <taxon>Eukaryota</taxon>
        <taxon>Metazoa</taxon>
        <taxon>Spiralia</taxon>
        <taxon>Lophotrochozoa</taxon>
        <taxon>Annelida</taxon>
        <taxon>Polychaeta</taxon>
        <taxon>Sedentaria</taxon>
        <taxon>Canalipalpata</taxon>
        <taxon>Sabellida</taxon>
        <taxon>Siboglinidae</taxon>
        <taxon>Ridgeia</taxon>
    </lineage>
</organism>
<dbReference type="Pfam" id="PF00580">
    <property type="entry name" value="UvrD-helicase"/>
    <property type="match status" value="1"/>
</dbReference>
<feature type="region of interest" description="Disordered" evidence="8">
    <location>
        <begin position="1122"/>
        <end position="1141"/>
    </location>
</feature>
<evidence type="ECO:0000256" key="3">
    <source>
        <dbReference type="ARBA" id="ARBA00022806"/>
    </source>
</evidence>
<dbReference type="EMBL" id="JAODUO010001317">
    <property type="protein sequence ID" value="KAK2166547.1"/>
    <property type="molecule type" value="Genomic_DNA"/>
</dbReference>
<dbReference type="GO" id="GO:0005524">
    <property type="term" value="F:ATP binding"/>
    <property type="evidence" value="ECO:0007669"/>
    <property type="project" value="UniProtKB-UniRule"/>
</dbReference>
<keyword evidence="3 6" id="KW-0347">Helicase</keyword>
<keyword evidence="4 6" id="KW-0067">ATP-binding</keyword>
<keyword evidence="1 6" id="KW-0547">Nucleotide-binding</keyword>
<dbReference type="InterPro" id="IPR027417">
    <property type="entry name" value="P-loop_NTPase"/>
</dbReference>
<dbReference type="GO" id="GO:0016787">
    <property type="term" value="F:hydrolase activity"/>
    <property type="evidence" value="ECO:0007669"/>
    <property type="project" value="UniProtKB-UniRule"/>
</dbReference>
<keyword evidence="2 6" id="KW-0378">Hydrolase</keyword>
<comment type="caution">
    <text evidence="10">The sequence shown here is derived from an EMBL/GenBank/DDBJ whole genome shotgun (WGS) entry which is preliminary data.</text>
</comment>
<dbReference type="PROSITE" id="PS50088">
    <property type="entry name" value="ANK_REPEAT"/>
    <property type="match status" value="1"/>
</dbReference>
<dbReference type="InterPro" id="IPR002110">
    <property type="entry name" value="Ankyrin_rpt"/>
</dbReference>
<feature type="binding site" evidence="6">
    <location>
        <begin position="1210"/>
        <end position="1217"/>
    </location>
    <ligand>
        <name>ATP</name>
        <dbReference type="ChEBI" id="CHEBI:30616"/>
    </ligand>
</feature>
<keyword evidence="5" id="KW-0040">ANK repeat</keyword>
<evidence type="ECO:0000256" key="4">
    <source>
        <dbReference type="ARBA" id="ARBA00022840"/>
    </source>
</evidence>
<gene>
    <name evidence="10" type="ORF">NP493_1317g00053</name>
</gene>
<dbReference type="InterPro" id="IPR013986">
    <property type="entry name" value="DExx_box_DNA_helicase_dom_sf"/>
</dbReference>
<feature type="compositionally biased region" description="Basic and acidic residues" evidence="8">
    <location>
        <begin position="2799"/>
        <end position="2820"/>
    </location>
</feature>
<feature type="region of interest" description="Disordered" evidence="8">
    <location>
        <begin position="3033"/>
        <end position="3077"/>
    </location>
</feature>
<dbReference type="PROSITE" id="PS51198">
    <property type="entry name" value="UVRD_HELICASE_ATP_BIND"/>
    <property type="match status" value="1"/>
</dbReference>
<accession>A0AAD9K895</accession>
<reference evidence="10" key="1">
    <citation type="journal article" date="2023" name="Mol. Biol. Evol.">
        <title>Third-Generation Sequencing Reveals the Adaptive Role of the Epigenome in Three Deep-Sea Polychaetes.</title>
        <authorList>
            <person name="Perez M."/>
            <person name="Aroh O."/>
            <person name="Sun Y."/>
            <person name="Lan Y."/>
            <person name="Juniper S.K."/>
            <person name="Young C.R."/>
            <person name="Angers B."/>
            <person name="Qian P.Y."/>
        </authorList>
    </citation>
    <scope>NUCLEOTIDE SEQUENCE</scope>
    <source>
        <strain evidence="10">R07B-5</strain>
    </source>
</reference>
<feature type="compositionally biased region" description="Basic and acidic residues" evidence="8">
    <location>
        <begin position="883"/>
        <end position="897"/>
    </location>
</feature>
<dbReference type="InterPro" id="IPR014016">
    <property type="entry name" value="UvrD-like_ATP-bd"/>
</dbReference>
<dbReference type="PANTHER" id="PTHR21529">
    <property type="entry name" value="MAMMARY TURMOR VIRUS RECEPTOR HOMOLOG 1, 2 MTVR1, 2"/>
    <property type="match status" value="1"/>
</dbReference>
<dbReference type="InterPro" id="IPR036770">
    <property type="entry name" value="Ankyrin_rpt-contain_sf"/>
</dbReference>
<feature type="region of interest" description="Disordered" evidence="8">
    <location>
        <begin position="916"/>
        <end position="946"/>
    </location>
</feature>
<dbReference type="Gene3D" id="1.25.40.20">
    <property type="entry name" value="Ankyrin repeat-containing domain"/>
    <property type="match status" value="2"/>
</dbReference>
<feature type="coiled-coil region" evidence="7">
    <location>
        <begin position="2984"/>
        <end position="3011"/>
    </location>
</feature>
<name>A0AAD9K895_RIDPI</name>
<dbReference type="SUPFAM" id="SSF48452">
    <property type="entry name" value="TPR-like"/>
    <property type="match status" value="1"/>
</dbReference>
<feature type="region of interest" description="Disordered" evidence="8">
    <location>
        <begin position="439"/>
        <end position="476"/>
    </location>
</feature>
<dbReference type="PANTHER" id="PTHR21529:SF4">
    <property type="entry name" value="TPR AND ANKYRIN REPEAT-CONTAINING PROTEIN 1"/>
    <property type="match status" value="1"/>
</dbReference>
<feature type="region of interest" description="Disordered" evidence="8">
    <location>
        <begin position="826"/>
        <end position="847"/>
    </location>
</feature>
<dbReference type="GO" id="GO:0004386">
    <property type="term" value="F:helicase activity"/>
    <property type="evidence" value="ECO:0007669"/>
    <property type="project" value="UniProtKB-UniRule"/>
</dbReference>
<evidence type="ECO:0000313" key="10">
    <source>
        <dbReference type="EMBL" id="KAK2166547.1"/>
    </source>
</evidence>
<feature type="region of interest" description="Disordered" evidence="8">
    <location>
        <begin position="788"/>
        <end position="809"/>
    </location>
</feature>
<dbReference type="Gene3D" id="1.10.10.160">
    <property type="match status" value="1"/>
</dbReference>
<keyword evidence="11" id="KW-1185">Reference proteome</keyword>
<dbReference type="SUPFAM" id="SSF52540">
    <property type="entry name" value="P-loop containing nucleoside triphosphate hydrolases"/>
    <property type="match status" value="1"/>
</dbReference>
<evidence type="ECO:0000256" key="1">
    <source>
        <dbReference type="ARBA" id="ARBA00022741"/>
    </source>
</evidence>
<dbReference type="Proteomes" id="UP001209878">
    <property type="component" value="Unassembled WGS sequence"/>
</dbReference>
<evidence type="ECO:0000256" key="2">
    <source>
        <dbReference type="ARBA" id="ARBA00022801"/>
    </source>
</evidence>
<evidence type="ECO:0000313" key="11">
    <source>
        <dbReference type="Proteomes" id="UP001209878"/>
    </source>
</evidence>
<dbReference type="SUPFAM" id="SSF48403">
    <property type="entry name" value="Ankyrin repeat"/>
    <property type="match status" value="2"/>
</dbReference>
<evidence type="ECO:0000256" key="5">
    <source>
        <dbReference type="PROSITE-ProRule" id="PRU00023"/>
    </source>
</evidence>
<evidence type="ECO:0000256" key="8">
    <source>
        <dbReference type="SAM" id="MobiDB-lite"/>
    </source>
</evidence>
<feature type="compositionally biased region" description="Acidic residues" evidence="8">
    <location>
        <begin position="931"/>
        <end position="946"/>
    </location>
</feature>
<proteinExistence type="predicted"/>
<evidence type="ECO:0000259" key="9">
    <source>
        <dbReference type="PROSITE" id="PS51198"/>
    </source>
</evidence>
<dbReference type="InterPro" id="IPR011990">
    <property type="entry name" value="TPR-like_helical_dom_sf"/>
</dbReference>
<sequence>MLNFHSLNTITTPLQHHFNIISTLQHHYNTITTPLQHHYNTITTPLQRRYNAVTTPLQRRYNAVTTPLQRRHNAHYNATTYNAATTQRRHNASTTPPQRRHNAATTPPQRRHNAATTPPQRRHNAATTPPQRRHNAATTPPQRRHNAATTPPQRRHNAATTPPQRRHNAVTTPSQHHYNTLSTLFGHVRLGKVSEKLGKYSDALHSYKRAFVCMTSASAADEQIQVEILTDMSLLCRFAVDTKKCLSECKAPPDVWRKVIERVLRKPDYRSLLMLVTSKFTKRCNLESLDYHAIPATCMKDDEVYSSPADIEKLIMGILDRKGSTCFLDGEDPPLHTSMQIAKHTGSGQLFEYLLTQRLVRSSEVNSRDSHGDTLLHILMGSELVNSVRGQTLFNKLIDYGADVNLINRDGHTADKYLPPGHPAQIQMISIRNASFDHRPEVNTKKPKQTQAAKTPRAKKSKKPDSEPASESEQSATLMSSLYEVCEKALEVAQHHRERGKPIQALNALCRILWMQPDQTMEEYEQFAEKARNNMCDIIVNSASDLPTKELLQMQDVLSSVARDLGHQDCWQKVRDLLTALKDRLFEFPQLAKLVDVAQLIDGCYNRGNNRRRRELLNLLLEFGAPPEGTTGGAVKAAFENRDSSLLSCLLAAGASLKHVEWPLHDALNVALQTGNFDLLTVLLDQPGLDLSVPQPNGNTLFHDAASAPFSKHALRAVELLSGTSCNPNIRNNSPALYRATTAPHKSLEDTKVLVREQICGKMALECLTEKGRKNDRRAQFIKMAANKFPSSTRKLKKKAPPPRGHAATDAVDVAVSHTDAESAFVENLSGGNDGEKGEPRINTAINPREECRSHIADMIESLPEPGCPEQRSVTPELQEDSDSQHDETSDHDKAAETDIGDIEIYNAKTRLSDDAATEVTDTTGVKTSVDDDADNDDDDDDDTDIDPSIFDDLVWEVECTANVWKLLKNKQVPEFLKRRSITKIKRLANGDWTRTLAKKLDHVPADIHLYEAKLSKGARIVWELAVAFSPRRSEDADRRLGANASESGVKGGRIYAEVIRVWDIVLQHDNLLRAIGRIIRSHNRGSECILQKQLRGIIRQKFHSSSAVVHQRVPILYVEIDDDDNDGERQNPQTNDAELSSAAQRYFPPASPNETEYHIMKFYAFTSTLVTNILADQGTKVDFPFRVTELEHAIIHLQPRPPTAILLLGRSGTGKTTCCVYRLWSAFIRYWEKATEADAPLMPRKVFYNDSPKDEYDEQNDPVEATAEEAVGVRVDSGEDSACARETSDWDHLRQVFVTKNPVLCSEVQKNFCDLSHASNTARHHTAVEQDDLPSRLQDVRPDMFPLFLTMRLFLLMLDASMPDPYFERESDGSLAREVAGWGENNNQLSFIPDVTFDDDADDIAPLDGATDDDVLTQKQHRKKRDPRREVTYEVFVHELWPKMNKKLQLDCHASLVWMEVRSFIQGSFEALMGETGYLSLDEYLQLGKKRAGNFNSDRSDVYELYKEYRRLKQNMSMYDENDLVYHLYHRLTSNSAAPEWIVHEFYVDETQDFTQAELCLLIRCAADPNATFFTGDTAQSIMRGIAFRFEDLRSLFYYAQQSFRCQDKASTIQVPRLYQLTHNYRSHAGILALAATIVDLLIEFFPNSFDRLEKDCGLFEGPKPVLLESCSISDLALLLRGSQRQTSQIEFGAHQAILVANEQAREHIPEELSLGLVLTIFEAKGLEFDDILLFNFFKDSQASQEWRVVTEHLNTMLEQQQLDGATSNQSAVVEIDPSVVDSDDRPRPLTFDPDQHKVLNSELKYLYTALTRARVNVWIFDEDANARAPMFEYFRACHLVEVVTKEGTDVTEQELPDRVFAEASTRDQWRHRGDEFYKHHLYNVAAKCYVRSGDLDKEKMSRAQQRALEASRLCDNPRKLRHEFLFAAEEYLDCGMTTEAARCLCNAKETLLAAQLYEKMGQSHHAAALYKKLGRMGDASRAYENDSKYGQAVELLVAAKHFDKAIDVVSRYHIKTQEYEKQGLPVPPKMLANRPGSETRSVKQLCLEAAEFHHQSGRTDDMLGSLDRLPDVSDKVQFLLQRGLVRLAAPIMQENGKAFEVAEAFYKAGDLEMALEYASAETQLSFRADCLLSASRHMMSRDEPSDDERSRAEKYLLEALSLFVIISDDRSHSGAEANLLLGRSAETKLLLGRLKNDSAMVSEAYETFHELHNDIGQVACTKALLDQDALQGKDDSCSRCLRCLQMLFDLARALEFAANALEKDQTRHVRTFYGLQDTDKHREYRIMRGQGARINACMPAKVRSTTGDTLEEKRAHEYIISDLIRMVPGIVGVIREKAKCVIGSNRPCERYSAGLGCEDSRDNSCPHFVATRQQRKQVAQALLWMVQLDVLISSVLKRRFMDMVNPRDSKMLRDLETKPRDKWLRQFYQAIFPEDGRVSDGTVELVRNIRENARTRDKMMRCSEEWLWKPLEHKDRQANTDCLIRMHNIRLMCQPNLESLVHLLLPEEKWFKEHPRKSRSPPELGIHKKSGLIFFRKYIDGMVYLYRKSDPVEAFASINMLLHFIAACPRAPLLPSFANAALLLERQVILAFCLNLSRSGASGVLPECYLAAVNVTDGLYAQKSIGGLYSIVQRYVGRRLTTGRVMTLPRVMCGHIDKSFDMFVFDSDDLIRSGECERVLILALVMLSNAGVNKAIPVEAENMLRKRLAAVSFPTQLDVPRRVRTALAEVQTAVCKRDVVRALKHLLEKRDPKEPLRKYVWSRTSGCLSIQQVSDVSAIDGDRRYEPCTQVAVQPLEEARPDLVTAEKTEDAPRGGAEKEEENWQDEMFTDACIEKAQTDQEQLAAEHSTLQVADGASALAPPPELQHQMSTADPFADFDIDDTMCQVCYVPFAQDAEPASPGGEQLHPRNMHEMSREHMVKQDQFEGYKNWFMNFVQPMFQTASAILTTYRPAALLDLQHAMMQLQSARKEVEGHRHWDRLQDMSEAARNLERCLNEAQGTVARILDEEEQRTRLEADQQAALGPDQGVLQADHDQYNDDEAGPILEVAKGPKSRKHKPSYRVRNKAKSRGRRN</sequence>
<dbReference type="InterPro" id="IPR039904">
    <property type="entry name" value="TRANK1"/>
</dbReference>
<feature type="repeat" description="ANK" evidence="5">
    <location>
        <begin position="371"/>
        <end position="409"/>
    </location>
</feature>
<keyword evidence="7" id="KW-0175">Coiled coil</keyword>
<feature type="compositionally biased region" description="Basic residues" evidence="8">
    <location>
        <begin position="3055"/>
        <end position="3077"/>
    </location>
</feature>
<feature type="domain" description="UvrD-like helicase ATP-binding" evidence="9">
    <location>
        <begin position="1189"/>
        <end position="1629"/>
    </location>
</feature>
<feature type="compositionally biased region" description="Polar residues" evidence="8">
    <location>
        <begin position="92"/>
        <end position="176"/>
    </location>
</feature>
<feature type="region of interest" description="Disordered" evidence="8">
    <location>
        <begin position="2798"/>
        <end position="2825"/>
    </location>
</feature>